<dbReference type="GO" id="GO:0005886">
    <property type="term" value="C:plasma membrane"/>
    <property type="evidence" value="ECO:0007669"/>
    <property type="project" value="TreeGrafter"/>
</dbReference>
<dbReference type="GO" id="GO:0004190">
    <property type="term" value="F:aspartic-type endopeptidase activity"/>
    <property type="evidence" value="ECO:0007669"/>
    <property type="project" value="UniProtKB-KW"/>
</dbReference>
<evidence type="ECO:0000256" key="10">
    <source>
        <dbReference type="ARBA" id="ARBA00023145"/>
    </source>
</evidence>
<dbReference type="InterPro" id="IPR009119">
    <property type="entry name" value="BACE"/>
</dbReference>
<feature type="domain" description="Peptidase A1" evidence="16">
    <location>
        <begin position="74"/>
        <end position="417"/>
    </location>
</feature>
<dbReference type="GO" id="GO:0005802">
    <property type="term" value="C:trans-Golgi network"/>
    <property type="evidence" value="ECO:0007669"/>
    <property type="project" value="TreeGrafter"/>
</dbReference>
<feature type="chain" id="PRO_5041657663" description="Peptidase A1 domain-containing protein" evidence="15">
    <location>
        <begin position="27"/>
        <end position="511"/>
    </location>
</feature>
<dbReference type="PRINTS" id="PR01816">
    <property type="entry name" value="BACE1"/>
</dbReference>
<name>A0AA88YTG9_PINIB</name>
<dbReference type="InterPro" id="IPR021109">
    <property type="entry name" value="Peptidase_aspartic_dom_sf"/>
</dbReference>
<evidence type="ECO:0000313" key="17">
    <source>
        <dbReference type="EMBL" id="KAK3106956.1"/>
    </source>
</evidence>
<keyword evidence="10" id="KW-0865">Zymogen</keyword>
<proteinExistence type="inferred from homology"/>
<dbReference type="GO" id="GO:0050435">
    <property type="term" value="P:amyloid-beta metabolic process"/>
    <property type="evidence" value="ECO:0007669"/>
    <property type="project" value="TreeGrafter"/>
</dbReference>
<evidence type="ECO:0000256" key="11">
    <source>
        <dbReference type="ARBA" id="ARBA00023157"/>
    </source>
</evidence>
<evidence type="ECO:0000256" key="13">
    <source>
        <dbReference type="RuleBase" id="RU000454"/>
    </source>
</evidence>
<dbReference type="InterPro" id="IPR001461">
    <property type="entry name" value="Aspartic_peptidase_A1"/>
</dbReference>
<comment type="subcellular location">
    <subcellularLocation>
        <location evidence="1">Membrane</location>
        <topology evidence="1">Single-pass type I membrane protein</topology>
    </subcellularLocation>
</comment>
<dbReference type="GO" id="GO:0005768">
    <property type="term" value="C:endosome"/>
    <property type="evidence" value="ECO:0007669"/>
    <property type="project" value="TreeGrafter"/>
</dbReference>
<dbReference type="SUPFAM" id="SSF50630">
    <property type="entry name" value="Acid proteases"/>
    <property type="match status" value="1"/>
</dbReference>
<organism evidence="17 18">
    <name type="scientific">Pinctada imbricata</name>
    <name type="common">Atlantic pearl-oyster</name>
    <name type="synonym">Pinctada martensii</name>
    <dbReference type="NCBI Taxonomy" id="66713"/>
    <lineage>
        <taxon>Eukaryota</taxon>
        <taxon>Metazoa</taxon>
        <taxon>Spiralia</taxon>
        <taxon>Lophotrochozoa</taxon>
        <taxon>Mollusca</taxon>
        <taxon>Bivalvia</taxon>
        <taxon>Autobranchia</taxon>
        <taxon>Pteriomorphia</taxon>
        <taxon>Pterioida</taxon>
        <taxon>Pterioidea</taxon>
        <taxon>Pteriidae</taxon>
        <taxon>Pinctada</taxon>
    </lineage>
</organism>
<dbReference type="InterPro" id="IPR033121">
    <property type="entry name" value="PEPTIDASE_A1"/>
</dbReference>
<evidence type="ECO:0000256" key="15">
    <source>
        <dbReference type="SAM" id="SignalP"/>
    </source>
</evidence>
<sequence length="511" mass="56933">MWKMEILPLFLFLTFFLGTTFSDVRGNSIDPETLSLLYVREQKRLLFESIGRSKRDLDFLSQRNNLKGKPGQGYYLEVNVGSPPQKMNILIDTGSSNFAIAASPNPDVNKYFERENSTTFQGSSRTVFVPYTQGNWKGILGTDLVTLTSLPNVTVRSNIAFITEATGFFINGSMWQGILGMAYKEIARPDSSVVPYFTSLVENSGIDDLFALQLCGTVYKETIQTDLEMGGSMTFGGIDPSLHHGRAYYTDIIKEWYYEIVIVDVGVGNTSLSMDCKEYNFEKTIVDSGTTNMRLPIRVYNSVMEKIKQETKAKGLDPPESFWKGEKNLCWAENTIPYDAFPSIYISFTETESSAFSLVISPQQYIRPIGEENDESPDEDCFKIGIASSTTGTVLGAVVMEGFYVVFDRAHKKIGFAQSTCAVRDPTARVSSVNGPFTFNGNSKDCAYVKVDKNNKTMNVIAYVLAGICGLCIIPLCVAMAIFQWRTSRCGGLRKRHDSTNDTNDLMASDR</sequence>
<feature type="transmembrane region" description="Helical" evidence="14">
    <location>
        <begin position="460"/>
        <end position="485"/>
    </location>
</feature>
<evidence type="ECO:0000256" key="1">
    <source>
        <dbReference type="ARBA" id="ARBA00004479"/>
    </source>
</evidence>
<dbReference type="AlphaFoldDB" id="A0AA88YTG9"/>
<evidence type="ECO:0000313" key="18">
    <source>
        <dbReference type="Proteomes" id="UP001186944"/>
    </source>
</evidence>
<keyword evidence="7 13" id="KW-0378">Hydrolase</keyword>
<evidence type="ECO:0000256" key="4">
    <source>
        <dbReference type="ARBA" id="ARBA00022692"/>
    </source>
</evidence>
<dbReference type="Gene3D" id="2.40.70.10">
    <property type="entry name" value="Acid Proteases"/>
    <property type="match status" value="2"/>
</dbReference>
<evidence type="ECO:0000256" key="8">
    <source>
        <dbReference type="ARBA" id="ARBA00022989"/>
    </source>
</evidence>
<keyword evidence="4 14" id="KW-0812">Transmembrane</keyword>
<evidence type="ECO:0000256" key="6">
    <source>
        <dbReference type="ARBA" id="ARBA00022750"/>
    </source>
</evidence>
<dbReference type="Proteomes" id="UP001186944">
    <property type="component" value="Unassembled WGS sequence"/>
</dbReference>
<accession>A0AA88YTG9</accession>
<feature type="signal peptide" evidence="15">
    <location>
        <begin position="1"/>
        <end position="26"/>
    </location>
</feature>
<feature type="active site" evidence="12">
    <location>
        <position position="287"/>
    </location>
</feature>
<reference evidence="17" key="1">
    <citation type="submission" date="2019-08" db="EMBL/GenBank/DDBJ databases">
        <title>The improved chromosome-level genome for the pearl oyster Pinctada fucata martensii using PacBio sequencing and Hi-C.</title>
        <authorList>
            <person name="Zheng Z."/>
        </authorList>
    </citation>
    <scope>NUCLEOTIDE SEQUENCE</scope>
    <source>
        <strain evidence="17">ZZ-2019</strain>
        <tissue evidence="17">Adductor muscle</tissue>
    </source>
</reference>
<dbReference type="FunFam" id="2.40.70.10:FF:000007">
    <property type="entry name" value="Beta-secretase 1"/>
    <property type="match status" value="1"/>
</dbReference>
<keyword evidence="11" id="KW-1015">Disulfide bond</keyword>
<feature type="active site" evidence="12">
    <location>
        <position position="92"/>
    </location>
</feature>
<protein>
    <recommendedName>
        <fullName evidence="16">Peptidase A1 domain-containing protein</fullName>
    </recommendedName>
</protein>
<evidence type="ECO:0000256" key="5">
    <source>
        <dbReference type="ARBA" id="ARBA00022729"/>
    </source>
</evidence>
<dbReference type="PANTHER" id="PTHR47965">
    <property type="entry name" value="ASPARTYL PROTEASE-RELATED"/>
    <property type="match status" value="1"/>
</dbReference>
<evidence type="ECO:0000256" key="9">
    <source>
        <dbReference type="ARBA" id="ARBA00023136"/>
    </source>
</evidence>
<dbReference type="EMBL" id="VSWD01000002">
    <property type="protein sequence ID" value="KAK3106956.1"/>
    <property type="molecule type" value="Genomic_DNA"/>
</dbReference>
<keyword evidence="5 15" id="KW-0732">Signal</keyword>
<evidence type="ECO:0000256" key="14">
    <source>
        <dbReference type="SAM" id="Phobius"/>
    </source>
</evidence>
<gene>
    <name evidence="17" type="ORF">FSP39_003917</name>
</gene>
<dbReference type="FunFam" id="2.40.70.10:FF:000003">
    <property type="entry name" value="Beta-secretase 1"/>
    <property type="match status" value="1"/>
</dbReference>
<keyword evidence="18" id="KW-1185">Reference proteome</keyword>
<dbReference type="PRINTS" id="PR01815">
    <property type="entry name" value="BACEFAMILY"/>
</dbReference>
<keyword evidence="6 13" id="KW-0064">Aspartyl protease</keyword>
<dbReference type="PRINTS" id="PR00792">
    <property type="entry name" value="PEPSIN"/>
</dbReference>
<dbReference type="PROSITE" id="PS00141">
    <property type="entry name" value="ASP_PROTEASE"/>
    <property type="match status" value="1"/>
</dbReference>
<comment type="caution">
    <text evidence="17">The sequence shown here is derived from an EMBL/GenBank/DDBJ whole genome shotgun (WGS) entry which is preliminary data.</text>
</comment>
<evidence type="ECO:0000259" key="16">
    <source>
        <dbReference type="PROSITE" id="PS51767"/>
    </source>
</evidence>
<dbReference type="GO" id="GO:0006509">
    <property type="term" value="P:membrane protein ectodomain proteolysis"/>
    <property type="evidence" value="ECO:0007669"/>
    <property type="project" value="TreeGrafter"/>
</dbReference>
<keyword evidence="9 14" id="KW-0472">Membrane</keyword>
<keyword evidence="3 13" id="KW-0645">Protease</keyword>
<evidence type="ECO:0000256" key="3">
    <source>
        <dbReference type="ARBA" id="ARBA00022670"/>
    </source>
</evidence>
<dbReference type="PANTHER" id="PTHR47965:SF12">
    <property type="entry name" value="ASPARTIC PROTEINASE 3-RELATED"/>
    <property type="match status" value="1"/>
</dbReference>
<evidence type="ECO:0000256" key="2">
    <source>
        <dbReference type="ARBA" id="ARBA00007447"/>
    </source>
</evidence>
<keyword evidence="8 14" id="KW-1133">Transmembrane helix</keyword>
<evidence type="ECO:0000256" key="12">
    <source>
        <dbReference type="PIRSR" id="PIRSR601461-1"/>
    </source>
</evidence>
<dbReference type="Pfam" id="PF00026">
    <property type="entry name" value="Asp"/>
    <property type="match status" value="1"/>
</dbReference>
<dbReference type="PROSITE" id="PS51767">
    <property type="entry name" value="PEPTIDASE_A1"/>
    <property type="match status" value="1"/>
</dbReference>
<dbReference type="InterPro" id="IPR009120">
    <property type="entry name" value="BACE1"/>
</dbReference>
<evidence type="ECO:0000256" key="7">
    <source>
        <dbReference type="ARBA" id="ARBA00022801"/>
    </source>
</evidence>
<comment type="similarity">
    <text evidence="2 13">Belongs to the peptidase A1 family.</text>
</comment>
<dbReference type="InterPro" id="IPR001969">
    <property type="entry name" value="Aspartic_peptidase_AS"/>
</dbReference>